<proteinExistence type="predicted"/>
<dbReference type="GO" id="GO:0006635">
    <property type="term" value="P:fatty acid beta-oxidation"/>
    <property type="evidence" value="ECO:0007669"/>
    <property type="project" value="TreeGrafter"/>
</dbReference>
<dbReference type="PANTHER" id="PTHR11941">
    <property type="entry name" value="ENOYL-COA HYDRATASE-RELATED"/>
    <property type="match status" value="1"/>
</dbReference>
<reference evidence="1" key="1">
    <citation type="submission" date="2011-11" db="EMBL/GenBank/DDBJ databases">
        <title>Improved High-Quality Draft sequence of Desulfovibrio sp. U5L.</title>
        <authorList>
            <consortium name="US DOE Joint Genome Institute"/>
            <person name="Lucas S."/>
            <person name="Han J."/>
            <person name="Lapidus A."/>
            <person name="Cheng J.-F."/>
            <person name="Goodwin L."/>
            <person name="Pitluck S."/>
            <person name="Peters L."/>
            <person name="Ovchinnikova G."/>
            <person name="Held B."/>
            <person name="Detter J.C."/>
            <person name="Han C."/>
            <person name="Tapia R."/>
            <person name="Land M."/>
            <person name="Hauser L."/>
            <person name="Kyrpides N."/>
            <person name="Ivanova N."/>
            <person name="Pagani I."/>
            <person name="Gabster J."/>
            <person name="Walker C."/>
            <person name="Stolyar S."/>
            <person name="Stahl D."/>
            <person name="Arkin A."/>
            <person name="Dehal P."/>
            <person name="Hazen T."/>
            <person name="Woyke T."/>
        </authorList>
    </citation>
    <scope>NUCLEOTIDE SEQUENCE [LARGE SCALE GENOMIC DNA]</scope>
    <source>
        <strain evidence="1">U5L</strain>
    </source>
</reference>
<dbReference type="InterPro" id="IPR029045">
    <property type="entry name" value="ClpP/crotonase-like_dom_sf"/>
</dbReference>
<dbReference type="EMBL" id="JH600068">
    <property type="protein sequence ID" value="EIG55445.1"/>
    <property type="molecule type" value="Genomic_DNA"/>
</dbReference>
<gene>
    <name evidence="1" type="ORF">DesU5LDRAFT_3833</name>
</gene>
<accession>I2Q6N9</accession>
<dbReference type="CDD" id="cd06558">
    <property type="entry name" value="crotonase-like"/>
    <property type="match status" value="1"/>
</dbReference>
<dbReference type="OrthoDB" id="5365311at2"/>
<name>I2Q6N9_9BACT</name>
<evidence type="ECO:0000313" key="1">
    <source>
        <dbReference type="EMBL" id="EIG55445.1"/>
    </source>
</evidence>
<dbReference type="eggNOG" id="COG1024">
    <property type="taxonomic scope" value="Bacteria"/>
</dbReference>
<dbReference type="STRING" id="596152.DesU5LDRAFT_3833"/>
<dbReference type="PANTHER" id="PTHR11941:SF54">
    <property type="entry name" value="ENOYL-COA HYDRATASE, MITOCHONDRIAL"/>
    <property type="match status" value="1"/>
</dbReference>
<dbReference type="GO" id="GO:0003824">
    <property type="term" value="F:catalytic activity"/>
    <property type="evidence" value="ECO:0007669"/>
    <property type="project" value="UniProtKB-ARBA"/>
</dbReference>
<dbReference type="SUPFAM" id="SSF52096">
    <property type="entry name" value="ClpP/crotonase"/>
    <property type="match status" value="1"/>
</dbReference>
<dbReference type="Pfam" id="PF00378">
    <property type="entry name" value="ECH_1"/>
    <property type="match status" value="1"/>
</dbReference>
<dbReference type="Gene3D" id="3.90.226.10">
    <property type="entry name" value="2-enoyl-CoA Hydratase, Chain A, domain 1"/>
    <property type="match status" value="1"/>
</dbReference>
<organism evidence="1">
    <name type="scientific">Desulfovibrio sp. U5L</name>
    <dbReference type="NCBI Taxonomy" id="596152"/>
    <lineage>
        <taxon>Bacteria</taxon>
        <taxon>Pseudomonadati</taxon>
        <taxon>Thermodesulfobacteriota</taxon>
        <taxon>Desulfovibrionia</taxon>
        <taxon>Desulfovibrionales</taxon>
        <taxon>Desulfovibrionaceae</taxon>
        <taxon>Desulfovibrio</taxon>
    </lineage>
</organism>
<protein>
    <submittedName>
        <fullName evidence="1">Enoyl-CoA hydratase/carnithine racemase</fullName>
    </submittedName>
</protein>
<dbReference type="AlphaFoldDB" id="I2Q6N9"/>
<dbReference type="InterPro" id="IPR001753">
    <property type="entry name" value="Enoyl-CoA_hydra/iso"/>
</dbReference>
<dbReference type="HOGENOM" id="CLU_1025759_0_0_7"/>
<sequence>MKPSTEFILENDYFSASIVNDILMVKEKMHILNMTYNIDKTFSFYDDLDTVAANNNYKAIAVVGNPDSVCHRERISFLLSILSDDKANKNIDRLSNIVNQIFLLLSSASVPTIYAGSGRISFFHFNLSLAHDFRVVARDTLFENYNTDLGIITKGSGYFLPRLVGFKKAVEIMQWRNFTAEEAMHLGLVDSIVSTEKLVEEAVDFLNITTTGTRSTLLAIRKLLKFDTDKLKTTLALEDKLIKNSLISPNFKKYFDIYCSKHSDRMAPFSGEAGNEERRAKS</sequence>